<reference evidence="1" key="1">
    <citation type="submission" date="2021-02" db="EMBL/GenBank/DDBJ databases">
        <authorList>
            <person name="Nowell W R."/>
        </authorList>
    </citation>
    <scope>NUCLEOTIDE SEQUENCE</scope>
</reference>
<gene>
    <name evidence="1" type="ORF">ZHD862_LOCUS20195</name>
</gene>
<accession>A0A814SS09</accession>
<organism evidence="1 2">
    <name type="scientific">Rotaria sordida</name>
    <dbReference type="NCBI Taxonomy" id="392033"/>
    <lineage>
        <taxon>Eukaryota</taxon>
        <taxon>Metazoa</taxon>
        <taxon>Spiralia</taxon>
        <taxon>Gnathifera</taxon>
        <taxon>Rotifera</taxon>
        <taxon>Eurotatoria</taxon>
        <taxon>Bdelloidea</taxon>
        <taxon>Philodinida</taxon>
        <taxon>Philodinidae</taxon>
        <taxon>Rotaria</taxon>
    </lineage>
</organism>
<dbReference type="Proteomes" id="UP000663864">
    <property type="component" value="Unassembled WGS sequence"/>
</dbReference>
<name>A0A814SS09_9BILA</name>
<evidence type="ECO:0000313" key="2">
    <source>
        <dbReference type="Proteomes" id="UP000663864"/>
    </source>
</evidence>
<dbReference type="EMBL" id="CAJNOT010001135">
    <property type="protein sequence ID" value="CAF1151588.1"/>
    <property type="molecule type" value="Genomic_DNA"/>
</dbReference>
<proteinExistence type="predicted"/>
<comment type="caution">
    <text evidence="1">The sequence shown here is derived from an EMBL/GenBank/DDBJ whole genome shotgun (WGS) entry which is preliminary data.</text>
</comment>
<protein>
    <submittedName>
        <fullName evidence="1">Uncharacterized protein</fullName>
    </submittedName>
</protein>
<evidence type="ECO:0000313" key="1">
    <source>
        <dbReference type="EMBL" id="CAF1151588.1"/>
    </source>
</evidence>
<sequence>MSKILSQIFITSEIPYTTLTETNSTSRGSITTLDSLDSAQYVGNENIEHSCRICKSKLIKKQQPDHTPIECLGQRCQILEAEKIKLKDHDIKSRIQIEELENKITMLEDAIKGLTAPKQLQAAPFNFIDISTHEPEINYDTILPPKRSNSRERVGLFGSLGAASQYPHYN</sequence>
<dbReference type="AlphaFoldDB" id="A0A814SS09"/>